<dbReference type="InterPro" id="IPR002347">
    <property type="entry name" value="SDR_fam"/>
</dbReference>
<organism evidence="4 5">
    <name type="scientific">Brassicogethes aeneus</name>
    <name type="common">Rape pollen beetle</name>
    <name type="synonym">Meligethes aeneus</name>
    <dbReference type="NCBI Taxonomy" id="1431903"/>
    <lineage>
        <taxon>Eukaryota</taxon>
        <taxon>Metazoa</taxon>
        <taxon>Ecdysozoa</taxon>
        <taxon>Arthropoda</taxon>
        <taxon>Hexapoda</taxon>
        <taxon>Insecta</taxon>
        <taxon>Pterygota</taxon>
        <taxon>Neoptera</taxon>
        <taxon>Endopterygota</taxon>
        <taxon>Coleoptera</taxon>
        <taxon>Polyphaga</taxon>
        <taxon>Cucujiformia</taxon>
        <taxon>Nitidulidae</taxon>
        <taxon>Meligethinae</taxon>
        <taxon>Brassicogethes</taxon>
    </lineage>
</organism>
<evidence type="ECO:0000256" key="2">
    <source>
        <dbReference type="ARBA" id="ARBA00023002"/>
    </source>
</evidence>
<dbReference type="Gene3D" id="3.40.50.720">
    <property type="entry name" value="NAD(P)-binding Rossmann-like Domain"/>
    <property type="match status" value="1"/>
</dbReference>
<dbReference type="PRINTS" id="PR01167">
    <property type="entry name" value="INSADHFAMILY"/>
</dbReference>
<dbReference type="PANTHER" id="PTHR44229">
    <property type="entry name" value="15-HYDROXYPROSTAGLANDIN DEHYDROGENASE [NAD(+)]"/>
    <property type="match status" value="1"/>
</dbReference>
<dbReference type="SUPFAM" id="SSF51735">
    <property type="entry name" value="NAD(P)-binding Rossmann-fold domains"/>
    <property type="match status" value="1"/>
</dbReference>
<dbReference type="Proteomes" id="UP001154078">
    <property type="component" value="Chromosome 1"/>
</dbReference>
<evidence type="ECO:0000313" key="5">
    <source>
        <dbReference type="Proteomes" id="UP001154078"/>
    </source>
</evidence>
<reference evidence="4" key="1">
    <citation type="submission" date="2021-12" db="EMBL/GenBank/DDBJ databases">
        <authorList>
            <person name="King R."/>
        </authorList>
    </citation>
    <scope>NUCLEOTIDE SEQUENCE</scope>
</reference>
<dbReference type="GO" id="GO:0005737">
    <property type="term" value="C:cytoplasm"/>
    <property type="evidence" value="ECO:0007669"/>
    <property type="project" value="TreeGrafter"/>
</dbReference>
<protein>
    <recommendedName>
        <fullName evidence="6">15-hydroxyprostaglandin dehydrogenase [NAD(+)]-like</fullName>
    </recommendedName>
</protein>
<comment type="similarity">
    <text evidence="1 3">Belongs to the short-chain dehydrogenases/reductases (SDR) family.</text>
</comment>
<sequence>MSIFSRRIFSNLCKLPILQVANRSLIKETNFRYFSEDIPNEKFELADKVAVIVGGAGEIGYSIAHTFLRNGVNNVSILDKDVTKGEEAVDKLVQKFGNSKAIFYETEITDSKNVDAALRNTILHLNGIDIVVNCAGIFNDSKWEEQIQTNMIGTVVTTLLGLQHMSSSGPGHGGIVVNVASIMGVIPSLGYPLHTMTQYGIVGFSRALGCSDQYNRTKVKIVGYCPGPTDTKLFRDAANNSINPNFSTEFLQEIDGCVVQKPEKVAEGLCLVMETAKSGSIWVAENNDTPYEVRFPEVTAVNAKTSQAAIN</sequence>
<dbReference type="GO" id="GO:0016616">
    <property type="term" value="F:oxidoreductase activity, acting on the CH-OH group of donors, NAD or NADP as acceptor"/>
    <property type="evidence" value="ECO:0007669"/>
    <property type="project" value="TreeGrafter"/>
</dbReference>
<dbReference type="OrthoDB" id="417891at2759"/>
<accession>A0A9P0FBN3</accession>
<evidence type="ECO:0000256" key="3">
    <source>
        <dbReference type="RuleBase" id="RU000363"/>
    </source>
</evidence>
<dbReference type="PRINTS" id="PR00080">
    <property type="entry name" value="SDRFAMILY"/>
</dbReference>
<name>A0A9P0FBN3_BRAAE</name>
<dbReference type="Pfam" id="PF00106">
    <property type="entry name" value="adh_short"/>
    <property type="match status" value="1"/>
</dbReference>
<dbReference type="AlphaFoldDB" id="A0A9P0FBN3"/>
<evidence type="ECO:0000313" key="4">
    <source>
        <dbReference type="EMBL" id="CAH0546267.1"/>
    </source>
</evidence>
<dbReference type="InterPro" id="IPR036291">
    <property type="entry name" value="NAD(P)-bd_dom_sf"/>
</dbReference>
<gene>
    <name evidence="4" type="ORF">MELIAE_LOCUS471</name>
</gene>
<evidence type="ECO:0008006" key="6">
    <source>
        <dbReference type="Google" id="ProtNLM"/>
    </source>
</evidence>
<keyword evidence="2" id="KW-0560">Oxidoreductase</keyword>
<evidence type="ECO:0000256" key="1">
    <source>
        <dbReference type="ARBA" id="ARBA00006484"/>
    </source>
</evidence>
<keyword evidence="5" id="KW-1185">Reference proteome</keyword>
<dbReference type="PANTHER" id="PTHR44229:SF8">
    <property type="entry name" value="ALCOHOL DEHYDROGENASE-RELATED"/>
    <property type="match status" value="1"/>
</dbReference>
<dbReference type="EMBL" id="OV121132">
    <property type="protein sequence ID" value="CAH0546267.1"/>
    <property type="molecule type" value="Genomic_DNA"/>
</dbReference>
<proteinExistence type="inferred from homology"/>